<gene>
    <name evidence="2" type="ordered locus">Msil_3090</name>
</gene>
<feature type="region of interest" description="Disordered" evidence="1">
    <location>
        <begin position="66"/>
        <end position="99"/>
    </location>
</feature>
<name>B8EKX1_METSB</name>
<feature type="region of interest" description="Disordered" evidence="1">
    <location>
        <begin position="118"/>
        <end position="155"/>
    </location>
</feature>
<dbReference type="AlphaFoldDB" id="B8EKX1"/>
<keyword evidence="3" id="KW-1185">Reference proteome</keyword>
<sequence>MTRTPMPSPRGTNHAGLYLRSGSGLAQDASAELPDASSVCDWIQENLSVEDIAQLLESLKAHVDGAAGATVEDDDPENDDPEAVAAAKEKRNLAGDAANDKDLAEAVRRHYATDASVRARLREREMGRDPHARPQTAKERAAYEKQFPNANRLNR</sequence>
<feature type="compositionally biased region" description="Basic and acidic residues" evidence="1">
    <location>
        <begin position="120"/>
        <end position="143"/>
    </location>
</feature>
<dbReference type="RefSeq" id="WP_012592068.1">
    <property type="nucleotide sequence ID" value="NC_011666.1"/>
</dbReference>
<feature type="compositionally biased region" description="Basic and acidic residues" evidence="1">
    <location>
        <begin position="87"/>
        <end position="99"/>
    </location>
</feature>
<evidence type="ECO:0000313" key="2">
    <source>
        <dbReference type="EMBL" id="ACK51999.1"/>
    </source>
</evidence>
<dbReference type="STRING" id="395965.Msil_3090"/>
<proteinExistence type="predicted"/>
<accession>B8EKX1</accession>
<evidence type="ECO:0000313" key="3">
    <source>
        <dbReference type="Proteomes" id="UP000002257"/>
    </source>
</evidence>
<dbReference type="KEGG" id="msl:Msil_3090"/>
<feature type="compositionally biased region" description="Acidic residues" evidence="1">
    <location>
        <begin position="71"/>
        <end position="82"/>
    </location>
</feature>
<dbReference type="EMBL" id="CP001280">
    <property type="protein sequence ID" value="ACK51999.1"/>
    <property type="molecule type" value="Genomic_DNA"/>
</dbReference>
<evidence type="ECO:0000256" key="1">
    <source>
        <dbReference type="SAM" id="MobiDB-lite"/>
    </source>
</evidence>
<reference evidence="2 3" key="1">
    <citation type="journal article" date="2010" name="J. Bacteriol.">
        <title>Complete genome sequence of the aerobic facultative methanotroph Methylocella silvestris BL2.</title>
        <authorList>
            <person name="Chen Y."/>
            <person name="Crombie A."/>
            <person name="Rahman M.T."/>
            <person name="Dedysh S.N."/>
            <person name="Liesack W."/>
            <person name="Stott M.B."/>
            <person name="Alam M."/>
            <person name="Theisen A.R."/>
            <person name="Murrell J.C."/>
            <person name="Dunfield P.F."/>
        </authorList>
    </citation>
    <scope>NUCLEOTIDE SEQUENCE [LARGE SCALE GENOMIC DNA]</scope>
    <source>
        <strain evidence="3">DSM 15510 / CIP 108128 / LMG 27833 / NCIMB 13906 / BL2</strain>
    </source>
</reference>
<dbReference type="Proteomes" id="UP000002257">
    <property type="component" value="Chromosome"/>
</dbReference>
<dbReference type="HOGENOM" id="CLU_1693452_0_0_5"/>
<protein>
    <submittedName>
        <fullName evidence="2">Uncharacterized protein</fullName>
    </submittedName>
</protein>
<organism evidence="2 3">
    <name type="scientific">Methylocella silvestris (strain DSM 15510 / CIP 108128 / LMG 27833 / NCIMB 13906 / BL2)</name>
    <dbReference type="NCBI Taxonomy" id="395965"/>
    <lineage>
        <taxon>Bacteria</taxon>
        <taxon>Pseudomonadati</taxon>
        <taxon>Pseudomonadota</taxon>
        <taxon>Alphaproteobacteria</taxon>
        <taxon>Hyphomicrobiales</taxon>
        <taxon>Beijerinckiaceae</taxon>
        <taxon>Methylocella</taxon>
    </lineage>
</organism>